<evidence type="ECO:0000313" key="3">
    <source>
        <dbReference type="Proteomes" id="UP000546162"/>
    </source>
</evidence>
<keyword evidence="3" id="KW-1185">Reference proteome</keyword>
<keyword evidence="1" id="KW-0472">Membrane</keyword>
<feature type="transmembrane region" description="Helical" evidence="1">
    <location>
        <begin position="68"/>
        <end position="86"/>
    </location>
</feature>
<sequence length="91" mass="9089">MTAYGFGFALLLLPAGGVALFSLVVLAFEVASRVLTLLALGAAAAGAVCGAMALSAASEGRTDRARKLMRAGFLLTAVAVIGTLAIPKHGE</sequence>
<gene>
    <name evidence="2" type="ORF">BJY16_008685</name>
</gene>
<evidence type="ECO:0000313" key="2">
    <source>
        <dbReference type="EMBL" id="MBB4745226.1"/>
    </source>
</evidence>
<name>A0A7W7H754_9ACTN</name>
<keyword evidence="1" id="KW-1133">Transmembrane helix</keyword>
<dbReference type="RefSeq" id="WP_185045503.1">
    <property type="nucleotide sequence ID" value="NZ_BAABFG010000005.1"/>
</dbReference>
<dbReference type="EMBL" id="JACHNB010000001">
    <property type="protein sequence ID" value="MBB4745226.1"/>
    <property type="molecule type" value="Genomic_DNA"/>
</dbReference>
<comment type="caution">
    <text evidence="2">The sequence shown here is derived from an EMBL/GenBank/DDBJ whole genome shotgun (WGS) entry which is preliminary data.</text>
</comment>
<dbReference type="Proteomes" id="UP000546162">
    <property type="component" value="Unassembled WGS sequence"/>
</dbReference>
<reference evidence="2 3" key="1">
    <citation type="submission" date="2020-08" db="EMBL/GenBank/DDBJ databases">
        <title>Sequencing the genomes of 1000 actinobacteria strains.</title>
        <authorList>
            <person name="Klenk H.-P."/>
        </authorList>
    </citation>
    <scope>NUCLEOTIDE SEQUENCE [LARGE SCALE GENOMIC DNA]</scope>
    <source>
        <strain evidence="2 3">DSM 45809</strain>
    </source>
</reference>
<proteinExistence type="predicted"/>
<protein>
    <submittedName>
        <fullName evidence="2">Uncharacterized protein</fullName>
    </submittedName>
</protein>
<organism evidence="2 3">
    <name type="scientific">Actinoplanes octamycinicus</name>
    <dbReference type="NCBI Taxonomy" id="135948"/>
    <lineage>
        <taxon>Bacteria</taxon>
        <taxon>Bacillati</taxon>
        <taxon>Actinomycetota</taxon>
        <taxon>Actinomycetes</taxon>
        <taxon>Micromonosporales</taxon>
        <taxon>Micromonosporaceae</taxon>
        <taxon>Actinoplanes</taxon>
    </lineage>
</organism>
<accession>A0A7W7H754</accession>
<keyword evidence="1" id="KW-0812">Transmembrane</keyword>
<feature type="transmembrane region" description="Helical" evidence="1">
    <location>
        <begin position="37"/>
        <end position="56"/>
    </location>
</feature>
<dbReference type="AlphaFoldDB" id="A0A7W7H754"/>
<evidence type="ECO:0000256" key="1">
    <source>
        <dbReference type="SAM" id="Phobius"/>
    </source>
</evidence>